<organism evidence="2 3">
    <name type="scientific">Cadophora malorum</name>
    <dbReference type="NCBI Taxonomy" id="108018"/>
    <lineage>
        <taxon>Eukaryota</taxon>
        <taxon>Fungi</taxon>
        <taxon>Dikarya</taxon>
        <taxon>Ascomycota</taxon>
        <taxon>Pezizomycotina</taxon>
        <taxon>Leotiomycetes</taxon>
        <taxon>Helotiales</taxon>
        <taxon>Ploettnerulaceae</taxon>
        <taxon>Cadophora</taxon>
    </lineage>
</organism>
<protein>
    <submittedName>
        <fullName evidence="2">Uncharacterized protein</fullName>
    </submittedName>
</protein>
<feature type="compositionally biased region" description="Polar residues" evidence="1">
    <location>
        <begin position="1462"/>
        <end position="1480"/>
    </location>
</feature>
<feature type="compositionally biased region" description="Polar residues" evidence="1">
    <location>
        <begin position="1558"/>
        <end position="1567"/>
    </location>
</feature>
<proteinExistence type="predicted"/>
<name>A0A8H7W646_9HELO</name>
<evidence type="ECO:0000313" key="3">
    <source>
        <dbReference type="Proteomes" id="UP000664132"/>
    </source>
</evidence>
<feature type="compositionally biased region" description="Low complexity" evidence="1">
    <location>
        <begin position="1242"/>
        <end position="1256"/>
    </location>
</feature>
<dbReference type="EMBL" id="JAFJYH010000176">
    <property type="protein sequence ID" value="KAG4416742.1"/>
    <property type="molecule type" value="Genomic_DNA"/>
</dbReference>
<feature type="region of interest" description="Disordered" evidence="1">
    <location>
        <begin position="1375"/>
        <end position="1619"/>
    </location>
</feature>
<feature type="region of interest" description="Disordered" evidence="1">
    <location>
        <begin position="1084"/>
        <end position="1116"/>
    </location>
</feature>
<feature type="region of interest" description="Disordered" evidence="1">
    <location>
        <begin position="191"/>
        <end position="216"/>
    </location>
</feature>
<feature type="compositionally biased region" description="Acidic residues" evidence="1">
    <location>
        <begin position="1009"/>
        <end position="1028"/>
    </location>
</feature>
<feature type="region of interest" description="Disordered" evidence="1">
    <location>
        <begin position="261"/>
        <end position="356"/>
    </location>
</feature>
<accession>A0A8H7W646</accession>
<feature type="region of interest" description="Disordered" evidence="1">
    <location>
        <begin position="968"/>
        <end position="1050"/>
    </location>
</feature>
<feature type="compositionally biased region" description="Polar residues" evidence="1">
    <location>
        <begin position="1375"/>
        <end position="1401"/>
    </location>
</feature>
<sequence length="1619" mass="180070">MASHEVVTTLVTALHSNIDSIHATLQSLSSHPTHEAELQRLASEREAKIFDLRTAHAQALQVLANQRLKEQAELEAQRQREAEELEEQRKKEWEEVLKRRAKEDEERKERIREEELEREKLKREEDECREAQREERELKLAEDIEKELERVEDEIETKVEEGKKALRELDEKRKAINAEIDKALNMPTVIPKIPYRSRTRTLSRAGTMEQPRSPPMQIMEPIHSAANKEIQTPEPGAWLGKDIGFKEADVYPELQIKDIGAPAPEAEREMRVSEVHKQKSEDHHHSQGSSLGEKQDETDDSGHVLAKDLGHTPHGSAFADSGIDLNHDAHELSPEDTPESGSAFQSTQTTPIASSDNLIKHELESQRMMLPDNNASDDQTDTQALSQISINRVVHDPMADLLWGRVSPAPEAPMIQRSSSTELLIEHLDDPMADILWGRISCSIDAPRSVENAQPSNQNFTQNAIYDPMGDILWERVRTPASDAPIAAKHRQAAVTALPEDFADPMSDYLWGRRQIPRSHTMQSVKGKSMSSKEISREIIHDPMFDVLWGRIQASQSNAVSRVQVEQTPVQELSAKVIYDPMSDYLWGRKEISHAPEARKSNHAQGPDQSEVISDPMSDFLWGRNQKSLSNLQQPTEIQQTPTSKIFSHDPMADILWGRSQTSQPSPLELPMNQQKPITMEQRHDPMADLLWGRSQASQSVLPDVPKKQQPSVARSIRPDPMFDILWERSEVSRSVLPDVARKQQAPVAKSVRPNAMFDILWERSEVSQSRYLAAPQDQETPGAVNQVYDPMSDVLWGRSPASQPSVYEDRDVDNSPSYTNADLTSKILEHQRIPVTDLSPDPMFDVLWGRDNTSLEPANVQGERTTGEATELGRTQVGGFAESTTEDVARNPQVISPLTGSWPLATGRDLIIDHSEDNLSMTSAEEIQSIVGQATPSQLADNENRHLPLPFAASDHLNPHGSVQNVEERQYPPTRHHDGEPWPLRGANPHESSSNGLFHDQDHHDASDELSDDSDNWSESDEDEGSEPEQRFGSLRPHHVHRMTNDDEYLPRSAKTVAAIDSEEDLSFEEKYGVPRPTSAIRSLSKIDNDSDSPHTGPDVDHLFDDDSEDDLVEHSQRDTYPEDLADQYFQRADTPLEVVPEHAPLTEFNDTYAAHRSSGLFANIVDAVRSDIPAVREVQLDNHHPAVEYQLGNATRPRAVSFEDDEPEYAQASASTYEPSLHVRTHTADTVHSFDSYAHSDSLPTTPSETSSSPFMDHIHDEPVIRDSGRERGMTETSQTAQDLALETPKAAAFDPSLTTAYPSFMSPKPSYANLRDNHQDAAETERMNAGYGSFGAQTGLEAHRAELSPIRNADRNPFTNGVDTLQAAKMASNNPFKSSPVNLNSPGSVYNRTPTAENSFRTTRSLPRTPPRLSISPQSSAPPAGINGSSSPSPGLSKRPPPPVPTGSPGSLFAKTRSVFESASPQGSPALTPSPITALSAIRHNSPPLPPPPRRSVGSRPSSLYISEPVQYSPPAEKEREQANGQEQQEDLEEEAFMPRSLDGNNKPPSPVFIPSQSGSISSLRNEDDDLSIKKRSSNPFLGGLSRFVGGIQSGGLDDSMHNPAREPLLKRGEEH</sequence>
<feature type="compositionally biased region" description="Basic and acidic residues" evidence="1">
    <location>
        <begin position="265"/>
        <end position="285"/>
    </location>
</feature>
<feature type="compositionally biased region" description="Basic and acidic residues" evidence="1">
    <location>
        <begin position="1602"/>
        <end position="1619"/>
    </location>
</feature>
<feature type="compositionally biased region" description="Basic and acidic residues" evidence="1">
    <location>
        <begin position="968"/>
        <end position="981"/>
    </location>
</feature>
<evidence type="ECO:0000313" key="2">
    <source>
        <dbReference type="EMBL" id="KAG4416742.1"/>
    </source>
</evidence>
<comment type="caution">
    <text evidence="2">The sequence shown here is derived from an EMBL/GenBank/DDBJ whole genome shotgun (WGS) entry which is preliminary data.</text>
</comment>
<evidence type="ECO:0000256" key="1">
    <source>
        <dbReference type="SAM" id="MobiDB-lite"/>
    </source>
</evidence>
<gene>
    <name evidence="2" type="ORF">IFR04_010144</name>
</gene>
<feature type="region of interest" description="Disordered" evidence="1">
    <location>
        <begin position="104"/>
        <end position="129"/>
    </location>
</feature>
<feature type="region of interest" description="Disordered" evidence="1">
    <location>
        <begin position="1240"/>
        <end position="1261"/>
    </location>
</feature>
<feature type="compositionally biased region" description="Basic and acidic residues" evidence="1">
    <location>
        <begin position="300"/>
        <end position="311"/>
    </location>
</feature>
<feature type="compositionally biased region" description="Polar residues" evidence="1">
    <location>
        <begin position="339"/>
        <end position="356"/>
    </location>
</feature>
<reference evidence="2" key="1">
    <citation type="submission" date="2021-02" db="EMBL/GenBank/DDBJ databases">
        <title>Genome sequence Cadophora malorum strain M34.</title>
        <authorList>
            <person name="Stefanovic E."/>
            <person name="Vu D."/>
            <person name="Scully C."/>
            <person name="Dijksterhuis J."/>
            <person name="Roader J."/>
            <person name="Houbraken J."/>
        </authorList>
    </citation>
    <scope>NUCLEOTIDE SEQUENCE</scope>
    <source>
        <strain evidence="2">M34</strain>
    </source>
</reference>
<keyword evidence="3" id="KW-1185">Reference proteome</keyword>
<feature type="compositionally biased region" description="Low complexity" evidence="1">
    <location>
        <begin position="1402"/>
        <end position="1441"/>
    </location>
</feature>
<feature type="region of interest" description="Disordered" evidence="1">
    <location>
        <begin position="800"/>
        <end position="821"/>
    </location>
</feature>
<feature type="compositionally biased region" description="Basic and acidic residues" evidence="1">
    <location>
        <begin position="1086"/>
        <end position="1106"/>
    </location>
</feature>
<dbReference type="OrthoDB" id="3558512at2759"/>
<dbReference type="Proteomes" id="UP000664132">
    <property type="component" value="Unassembled WGS sequence"/>
</dbReference>